<organism evidence="2 3">
    <name type="scientific">Fibrella aquatilis</name>
    <dbReference type="NCBI Taxonomy" id="2817059"/>
    <lineage>
        <taxon>Bacteria</taxon>
        <taxon>Pseudomonadati</taxon>
        <taxon>Bacteroidota</taxon>
        <taxon>Cytophagia</taxon>
        <taxon>Cytophagales</taxon>
        <taxon>Spirosomataceae</taxon>
        <taxon>Fibrella</taxon>
    </lineage>
</organism>
<dbReference type="InterPro" id="IPR007712">
    <property type="entry name" value="RelE/ParE_toxin"/>
</dbReference>
<name>A0A939G4V5_9BACT</name>
<dbReference type="AlphaFoldDB" id="A0A939G4V5"/>
<dbReference type="Pfam" id="PF05016">
    <property type="entry name" value="ParE_toxin"/>
    <property type="match status" value="1"/>
</dbReference>
<evidence type="ECO:0000256" key="1">
    <source>
        <dbReference type="ARBA" id="ARBA00022649"/>
    </source>
</evidence>
<gene>
    <name evidence="2" type="ORF">J2I48_15480</name>
</gene>
<evidence type="ECO:0000313" key="2">
    <source>
        <dbReference type="EMBL" id="MBO0932412.1"/>
    </source>
</evidence>
<protein>
    <submittedName>
        <fullName evidence="2">Type II toxin-antitoxin system RelE/ParE family toxin</fullName>
    </submittedName>
</protein>
<dbReference type="InterPro" id="IPR035093">
    <property type="entry name" value="RelE/ParE_toxin_dom_sf"/>
</dbReference>
<dbReference type="RefSeq" id="WP_207336374.1">
    <property type="nucleotide sequence ID" value="NZ_JAFMYU010000012.1"/>
</dbReference>
<comment type="caution">
    <text evidence="2">The sequence shown here is derived from an EMBL/GenBank/DDBJ whole genome shotgun (WGS) entry which is preliminary data.</text>
</comment>
<dbReference type="Gene3D" id="3.30.2310.20">
    <property type="entry name" value="RelE-like"/>
    <property type="match status" value="1"/>
</dbReference>
<reference evidence="2 3" key="1">
    <citation type="submission" date="2021-03" db="EMBL/GenBank/DDBJ databases">
        <title>Fibrella sp. HMF5036 genome sequencing and assembly.</title>
        <authorList>
            <person name="Kang H."/>
            <person name="Kim H."/>
            <person name="Bae S."/>
            <person name="Joh K."/>
        </authorList>
    </citation>
    <scope>NUCLEOTIDE SEQUENCE [LARGE SCALE GENOMIC DNA]</scope>
    <source>
        <strain evidence="2 3">HMF5036</strain>
    </source>
</reference>
<keyword evidence="1" id="KW-1277">Toxin-antitoxin system</keyword>
<accession>A0A939G4V5</accession>
<dbReference type="Proteomes" id="UP000664795">
    <property type="component" value="Unassembled WGS sequence"/>
</dbReference>
<proteinExistence type="predicted"/>
<keyword evidence="3" id="KW-1185">Reference proteome</keyword>
<evidence type="ECO:0000313" key="3">
    <source>
        <dbReference type="Proteomes" id="UP000664795"/>
    </source>
</evidence>
<dbReference type="EMBL" id="JAFMYU010000012">
    <property type="protein sequence ID" value="MBO0932412.1"/>
    <property type="molecule type" value="Genomic_DNA"/>
</dbReference>
<sequence length="107" mass="12593">MAGDGLFSVLLTEGANEDKEAIIDWYEAIQPSLGQKWWSDYKRIEETIAKNPFYYAENLVFIRGARLAKFPYSIFYRIDELDQIVVVLGILHQRQDRNEILRRINLI</sequence>